<feature type="compositionally biased region" description="Basic and acidic residues" evidence="2">
    <location>
        <begin position="252"/>
        <end position="266"/>
    </location>
</feature>
<comment type="caution">
    <text evidence="4">The sequence shown here is derived from an EMBL/GenBank/DDBJ whole genome shotgun (WGS) entry which is preliminary data.</text>
</comment>
<dbReference type="GO" id="GO:0005737">
    <property type="term" value="C:cytoplasm"/>
    <property type="evidence" value="ECO:0007669"/>
    <property type="project" value="InterPro"/>
</dbReference>
<organism evidence="4 5">
    <name type="scientific">Galdieria yellowstonensis</name>
    <dbReference type="NCBI Taxonomy" id="3028027"/>
    <lineage>
        <taxon>Eukaryota</taxon>
        <taxon>Rhodophyta</taxon>
        <taxon>Bangiophyceae</taxon>
        <taxon>Galdieriales</taxon>
        <taxon>Galdieriaceae</taxon>
        <taxon>Galdieria</taxon>
    </lineage>
</organism>
<feature type="region of interest" description="Disordered" evidence="2">
    <location>
        <begin position="236"/>
        <end position="304"/>
    </location>
</feature>
<feature type="compositionally biased region" description="Polar residues" evidence="2">
    <location>
        <begin position="236"/>
        <end position="246"/>
    </location>
</feature>
<protein>
    <recommendedName>
        <fullName evidence="3">BAR domain-containing protein</fullName>
    </recommendedName>
</protein>
<accession>A0AAV9ICC8</accession>
<keyword evidence="5" id="KW-1185">Reference proteome</keyword>
<evidence type="ECO:0000259" key="3">
    <source>
        <dbReference type="Pfam" id="PF03114"/>
    </source>
</evidence>
<dbReference type="Pfam" id="PF03114">
    <property type="entry name" value="BAR"/>
    <property type="match status" value="1"/>
</dbReference>
<feature type="coiled-coil region" evidence="1">
    <location>
        <begin position="113"/>
        <end position="164"/>
    </location>
</feature>
<dbReference type="AlphaFoldDB" id="A0AAV9ICC8"/>
<dbReference type="InterPro" id="IPR004148">
    <property type="entry name" value="BAR_dom"/>
</dbReference>
<dbReference type="SUPFAM" id="SSF103657">
    <property type="entry name" value="BAR/IMD domain-like"/>
    <property type="match status" value="1"/>
</dbReference>
<evidence type="ECO:0000313" key="4">
    <source>
        <dbReference type="EMBL" id="KAK4525115.1"/>
    </source>
</evidence>
<name>A0AAV9ICC8_9RHOD</name>
<sequence>MGLVFSKPPPTTNSEVDTIAARLFAIDKCIHAVLPKLESATDKWKSLLSVSRSLSAELNEVYEKHAPEYKTVDSSFRSLDAFQSFMQHFHKDNTVSNHCAQILKSYSQEISNLKVSLKNRARHQEKYENLKKKYESIRNETPKKKRLEERMREAEEAFEKSSSSLLQKMNELYLKHAQVLEHALIGLWHSDLKHAEAFMDNAYAMRKAVDVFLDKVANNEMDKINSTWLKEKTTAYPSNGTKSRVSGATKGAKKDETAWKASEKPFVEGSTISTLDSNHEEQEKSQEETSMYITRNSSQTITVA</sequence>
<feature type="compositionally biased region" description="Basic and acidic residues" evidence="2">
    <location>
        <begin position="277"/>
        <end position="287"/>
    </location>
</feature>
<evidence type="ECO:0000256" key="1">
    <source>
        <dbReference type="SAM" id="Coils"/>
    </source>
</evidence>
<keyword evidence="1" id="KW-0175">Coiled coil</keyword>
<dbReference type="InterPro" id="IPR027267">
    <property type="entry name" value="AH/BAR_dom_sf"/>
</dbReference>
<feature type="domain" description="BAR" evidence="3">
    <location>
        <begin position="22"/>
        <end position="182"/>
    </location>
</feature>
<feature type="compositionally biased region" description="Polar residues" evidence="2">
    <location>
        <begin position="288"/>
        <end position="304"/>
    </location>
</feature>
<evidence type="ECO:0000313" key="5">
    <source>
        <dbReference type="Proteomes" id="UP001300502"/>
    </source>
</evidence>
<dbReference type="Gene3D" id="1.20.1270.60">
    <property type="entry name" value="Arfaptin homology (AH) domain/BAR domain"/>
    <property type="match status" value="1"/>
</dbReference>
<dbReference type="EMBL" id="JANCYU010000028">
    <property type="protein sequence ID" value="KAK4525115.1"/>
    <property type="molecule type" value="Genomic_DNA"/>
</dbReference>
<gene>
    <name evidence="4" type="ORF">GAYE_SCF08G3020</name>
</gene>
<proteinExistence type="predicted"/>
<dbReference type="Proteomes" id="UP001300502">
    <property type="component" value="Unassembled WGS sequence"/>
</dbReference>
<reference evidence="4 5" key="1">
    <citation type="submission" date="2022-07" db="EMBL/GenBank/DDBJ databases">
        <title>Genome-wide signatures of adaptation to extreme environments.</title>
        <authorList>
            <person name="Cho C.H."/>
            <person name="Yoon H.S."/>
        </authorList>
    </citation>
    <scope>NUCLEOTIDE SEQUENCE [LARGE SCALE GENOMIC DNA]</scope>
    <source>
        <strain evidence="4 5">108.79 E11</strain>
    </source>
</reference>
<evidence type="ECO:0000256" key="2">
    <source>
        <dbReference type="SAM" id="MobiDB-lite"/>
    </source>
</evidence>